<evidence type="ECO:0000256" key="7">
    <source>
        <dbReference type="PIRSR" id="PIRSR000183-2"/>
    </source>
</evidence>
<dbReference type="KEGG" id="elut:CKA38_11120"/>
<evidence type="ECO:0000313" key="12">
    <source>
        <dbReference type="Proteomes" id="UP000244896"/>
    </source>
</evidence>
<dbReference type="SMART" id="SM01002">
    <property type="entry name" value="AlaDh_PNT_C"/>
    <property type="match status" value="1"/>
</dbReference>
<dbReference type="InterPro" id="IPR036291">
    <property type="entry name" value="NAD(P)-bd_dom_sf"/>
</dbReference>
<evidence type="ECO:0000256" key="6">
    <source>
        <dbReference type="PIRSR" id="PIRSR000183-1"/>
    </source>
</evidence>
<keyword evidence="3 5" id="KW-0560">Oxidoreductase</keyword>
<dbReference type="InterPro" id="IPR007698">
    <property type="entry name" value="AlaDH/PNT_NAD(H)-bd"/>
</dbReference>
<dbReference type="GO" id="GO:0000166">
    <property type="term" value="F:nucleotide binding"/>
    <property type="evidence" value="ECO:0007669"/>
    <property type="project" value="UniProtKB-KW"/>
</dbReference>
<feature type="active site" description="Proton donor/acceptor" evidence="6">
    <location>
        <position position="96"/>
    </location>
</feature>
<organism evidence="11 12">
    <name type="scientific">Ereboglobus luteus</name>
    <dbReference type="NCBI Taxonomy" id="1796921"/>
    <lineage>
        <taxon>Bacteria</taxon>
        <taxon>Pseudomonadati</taxon>
        <taxon>Verrucomicrobiota</taxon>
        <taxon>Opitutia</taxon>
        <taxon>Opitutales</taxon>
        <taxon>Opitutaceae</taxon>
        <taxon>Ereboglobus</taxon>
    </lineage>
</organism>
<evidence type="ECO:0000256" key="8">
    <source>
        <dbReference type="PIRSR" id="PIRSR000183-3"/>
    </source>
</evidence>
<dbReference type="PANTHER" id="PTHR42795:SF1">
    <property type="entry name" value="ALANINE DEHYDROGENASE"/>
    <property type="match status" value="1"/>
</dbReference>
<feature type="binding site" evidence="8">
    <location>
        <begin position="239"/>
        <end position="240"/>
    </location>
    <ligand>
        <name>NAD(+)</name>
        <dbReference type="ChEBI" id="CHEBI:57540"/>
    </ligand>
</feature>
<sequence>MIIGIPKEIKNGETRVSVTPALVARCVSLGATVLVQKGAGMPAGFADAEYAASGAKIESKARTIWKNAELIVKVKEPLESEYGLLQNGQTLFTYLHLAAVPDLAKVLLKKNVLGIAYETIEARDGSLPLLKPMSQIAGRLSLQIGAYFLQSQNGGSGVLLGGVPGVKSGAVAIVGAGNSGAHACRIAAGMGARVTILDLDTRKLDMIDDLYRGAVTTLAANPANIEAAVANADLVVGAVLIPGAKAPVVVTRQMVRQMRPGSVLVDIAVDQGGCMETIRPTSHESPTYKRDGVVHYAVPNMPAMVGRTSTIALTQATEPFLVRFIEKGVKSAIEETQGLAKGVNTRDGKIVNTAVAKALGYA</sequence>
<dbReference type="OrthoDB" id="9804592at2"/>
<comment type="catalytic activity">
    <reaction evidence="5">
        <text>L-alanine + NAD(+) + H2O = pyruvate + NH4(+) + NADH + H(+)</text>
        <dbReference type="Rhea" id="RHEA:18405"/>
        <dbReference type="ChEBI" id="CHEBI:15361"/>
        <dbReference type="ChEBI" id="CHEBI:15377"/>
        <dbReference type="ChEBI" id="CHEBI:15378"/>
        <dbReference type="ChEBI" id="CHEBI:28938"/>
        <dbReference type="ChEBI" id="CHEBI:57540"/>
        <dbReference type="ChEBI" id="CHEBI:57945"/>
        <dbReference type="ChEBI" id="CHEBI:57972"/>
        <dbReference type="EC" id="1.4.1.1"/>
    </reaction>
</comment>
<dbReference type="AlphaFoldDB" id="A0A2U8E493"/>
<feature type="binding site" evidence="8">
    <location>
        <position position="203"/>
    </location>
    <ligand>
        <name>NAD(+)</name>
        <dbReference type="ChEBI" id="CHEBI:57540"/>
    </ligand>
</feature>
<feature type="binding site" evidence="7">
    <location>
        <position position="15"/>
    </location>
    <ligand>
        <name>substrate</name>
    </ligand>
</feature>
<accession>A0A2U8E493</accession>
<evidence type="ECO:0000313" key="11">
    <source>
        <dbReference type="EMBL" id="AWI09729.1"/>
    </source>
</evidence>
<dbReference type="PANTHER" id="PTHR42795">
    <property type="entry name" value="ALANINE DEHYDROGENASE"/>
    <property type="match status" value="1"/>
</dbReference>
<comment type="similarity">
    <text evidence="1 5">Belongs to the AlaDH/PNT family.</text>
</comment>
<dbReference type="Gene3D" id="3.40.50.720">
    <property type="entry name" value="NAD(P)-binding Rossmann-like Domain"/>
    <property type="match status" value="2"/>
</dbReference>
<dbReference type="SUPFAM" id="SSF52283">
    <property type="entry name" value="Formate/glycerate dehydrogenase catalytic domain-like"/>
    <property type="match status" value="1"/>
</dbReference>
<dbReference type="GO" id="GO:0042853">
    <property type="term" value="P:L-alanine catabolic process"/>
    <property type="evidence" value="ECO:0007669"/>
    <property type="project" value="InterPro"/>
</dbReference>
<keyword evidence="8" id="KW-0547">Nucleotide-binding</keyword>
<dbReference type="SMART" id="SM01003">
    <property type="entry name" value="AlaDh_PNT_N"/>
    <property type="match status" value="1"/>
</dbReference>
<dbReference type="GO" id="GO:0000286">
    <property type="term" value="F:alanine dehydrogenase activity"/>
    <property type="evidence" value="ECO:0007669"/>
    <property type="project" value="UniProtKB-UniRule"/>
</dbReference>
<dbReference type="SUPFAM" id="SSF51735">
    <property type="entry name" value="NAD(P)-binding Rossmann-fold domains"/>
    <property type="match status" value="1"/>
</dbReference>
<feature type="active site" description="Proton donor/acceptor" evidence="6">
    <location>
        <position position="270"/>
    </location>
</feature>
<dbReference type="Pfam" id="PF01262">
    <property type="entry name" value="AlaDh_PNT_C"/>
    <property type="match status" value="1"/>
</dbReference>
<dbReference type="PIRSF" id="PIRSF000183">
    <property type="entry name" value="Alanine_dh"/>
    <property type="match status" value="1"/>
</dbReference>
<dbReference type="GO" id="GO:0005886">
    <property type="term" value="C:plasma membrane"/>
    <property type="evidence" value="ECO:0007669"/>
    <property type="project" value="TreeGrafter"/>
</dbReference>
<dbReference type="EMBL" id="CP023004">
    <property type="protein sequence ID" value="AWI09729.1"/>
    <property type="molecule type" value="Genomic_DNA"/>
</dbReference>
<dbReference type="RefSeq" id="WP_108825543.1">
    <property type="nucleotide sequence ID" value="NZ_CP023004.1"/>
</dbReference>
<dbReference type="FunFam" id="3.40.50.720:FF:000049">
    <property type="entry name" value="Alanine dehydrogenase"/>
    <property type="match status" value="1"/>
</dbReference>
<evidence type="ECO:0000256" key="4">
    <source>
        <dbReference type="ARBA" id="ARBA00023027"/>
    </source>
</evidence>
<feature type="domain" description="Alanine dehydrogenase/pyridine nucleotide transhydrogenase N-terminal" evidence="10">
    <location>
        <begin position="4"/>
        <end position="137"/>
    </location>
</feature>
<keyword evidence="12" id="KW-1185">Reference proteome</keyword>
<evidence type="ECO:0000256" key="2">
    <source>
        <dbReference type="ARBA" id="ARBA00012897"/>
    </source>
</evidence>
<evidence type="ECO:0000256" key="1">
    <source>
        <dbReference type="ARBA" id="ARBA00005689"/>
    </source>
</evidence>
<dbReference type="InterPro" id="IPR008141">
    <property type="entry name" value="Ala_DH"/>
</dbReference>
<name>A0A2U8E493_9BACT</name>
<dbReference type="Pfam" id="PF05222">
    <property type="entry name" value="AlaDh_PNT_N"/>
    <property type="match status" value="1"/>
</dbReference>
<proteinExistence type="inferred from homology"/>
<reference evidence="11 12" key="1">
    <citation type="journal article" date="2018" name="Syst. Appl. Microbiol.">
        <title>Ereboglobus luteus gen. nov. sp. nov. from cockroach guts, and new insights into the oxygen relationship of the genera Opitutus and Didymococcus (Verrucomicrobia: Opitutaceae).</title>
        <authorList>
            <person name="Tegtmeier D."/>
            <person name="Belitz A."/>
            <person name="Radek R."/>
            <person name="Heimerl T."/>
            <person name="Brune A."/>
        </authorList>
    </citation>
    <scope>NUCLEOTIDE SEQUENCE [LARGE SCALE GENOMIC DNA]</scope>
    <source>
        <strain evidence="11 12">Ho45</strain>
    </source>
</reference>
<dbReference type="InterPro" id="IPR007886">
    <property type="entry name" value="AlaDH/PNT_N"/>
</dbReference>
<protein>
    <recommendedName>
        <fullName evidence="2 5">Alanine dehydrogenase</fullName>
        <ecNumber evidence="2 5">1.4.1.1</ecNumber>
    </recommendedName>
</protein>
<feature type="binding site" evidence="8">
    <location>
        <position position="279"/>
    </location>
    <ligand>
        <name>NAD(+)</name>
        <dbReference type="ChEBI" id="CHEBI:57540"/>
    </ligand>
</feature>
<evidence type="ECO:0000259" key="10">
    <source>
        <dbReference type="SMART" id="SM01003"/>
    </source>
</evidence>
<feature type="binding site" evidence="8">
    <location>
        <begin position="267"/>
        <end position="270"/>
    </location>
    <ligand>
        <name>NAD(+)</name>
        <dbReference type="ChEBI" id="CHEBI:57540"/>
    </ligand>
</feature>
<dbReference type="Proteomes" id="UP000244896">
    <property type="component" value="Chromosome"/>
</dbReference>
<feature type="binding site" evidence="8">
    <location>
        <position position="134"/>
    </location>
    <ligand>
        <name>NAD(+)</name>
        <dbReference type="ChEBI" id="CHEBI:57540"/>
    </ligand>
</feature>
<evidence type="ECO:0000259" key="9">
    <source>
        <dbReference type="SMART" id="SM01002"/>
    </source>
</evidence>
<feature type="binding site" evidence="8">
    <location>
        <begin position="298"/>
        <end position="301"/>
    </location>
    <ligand>
        <name>NAD(+)</name>
        <dbReference type="ChEBI" id="CHEBI:57540"/>
    </ligand>
</feature>
<feature type="binding site" evidence="7">
    <location>
        <position position="75"/>
    </location>
    <ligand>
        <name>substrate</name>
    </ligand>
</feature>
<evidence type="ECO:0000256" key="3">
    <source>
        <dbReference type="ARBA" id="ARBA00023002"/>
    </source>
</evidence>
<feature type="domain" description="Alanine dehydrogenase/pyridine nucleotide transhydrogenase NAD(H)-binding" evidence="9">
    <location>
        <begin position="149"/>
        <end position="297"/>
    </location>
</feature>
<gene>
    <name evidence="11" type="primary">ald</name>
    <name evidence="11" type="ORF">CKA38_11120</name>
</gene>
<evidence type="ECO:0000256" key="5">
    <source>
        <dbReference type="PIRNR" id="PIRNR000183"/>
    </source>
</evidence>
<dbReference type="CDD" id="cd05305">
    <property type="entry name" value="L-AlaDH"/>
    <property type="match status" value="1"/>
</dbReference>
<feature type="binding site" evidence="8">
    <location>
        <position position="198"/>
    </location>
    <ligand>
        <name>NAD(+)</name>
        <dbReference type="ChEBI" id="CHEBI:57540"/>
    </ligand>
</feature>
<dbReference type="NCBIfam" id="TIGR00518">
    <property type="entry name" value="alaDH"/>
    <property type="match status" value="1"/>
</dbReference>
<keyword evidence="4 5" id="KW-0520">NAD</keyword>
<dbReference type="EC" id="1.4.1.1" evidence="2 5"/>